<name>A0ABU9HTP3_9FLAO</name>
<dbReference type="RefSeq" id="WP_341695636.1">
    <property type="nucleotide sequence ID" value="NZ_JBBYHR010000002.1"/>
</dbReference>
<dbReference type="Pfam" id="PF20216">
    <property type="entry name" value="DUF6576"/>
    <property type="match status" value="1"/>
</dbReference>
<comment type="similarity">
    <text evidence="2">Belongs to the peptidase S54 family.</text>
</comment>
<keyword evidence="3 7" id="KW-0812">Transmembrane</keyword>
<evidence type="ECO:0000256" key="3">
    <source>
        <dbReference type="ARBA" id="ARBA00022692"/>
    </source>
</evidence>
<dbReference type="InterPro" id="IPR022764">
    <property type="entry name" value="Peptidase_S54_rhomboid_dom"/>
</dbReference>
<evidence type="ECO:0000259" key="8">
    <source>
        <dbReference type="Pfam" id="PF01694"/>
    </source>
</evidence>
<dbReference type="PANTHER" id="PTHR43731:SF14">
    <property type="entry name" value="PRESENILIN-ASSOCIATED RHOMBOID-LIKE PROTEIN, MITOCHONDRIAL"/>
    <property type="match status" value="1"/>
</dbReference>
<keyword evidence="10" id="KW-0645">Protease</keyword>
<organism evidence="10 11">
    <name type="scientific">Flavobacterium arundinis</name>
    <dbReference type="NCBI Taxonomy" id="3139143"/>
    <lineage>
        <taxon>Bacteria</taxon>
        <taxon>Pseudomonadati</taxon>
        <taxon>Bacteroidota</taxon>
        <taxon>Flavobacteriia</taxon>
        <taxon>Flavobacteriales</taxon>
        <taxon>Flavobacteriaceae</taxon>
        <taxon>Flavobacterium</taxon>
    </lineage>
</organism>
<keyword evidence="6 7" id="KW-0472">Membrane</keyword>
<accession>A0ABU9HTP3</accession>
<dbReference type="GO" id="GO:0008233">
    <property type="term" value="F:peptidase activity"/>
    <property type="evidence" value="ECO:0007669"/>
    <property type="project" value="UniProtKB-KW"/>
</dbReference>
<gene>
    <name evidence="10" type="ORF">AAEO56_03465</name>
</gene>
<evidence type="ECO:0000313" key="11">
    <source>
        <dbReference type="Proteomes" id="UP001464555"/>
    </source>
</evidence>
<evidence type="ECO:0000256" key="4">
    <source>
        <dbReference type="ARBA" id="ARBA00022801"/>
    </source>
</evidence>
<evidence type="ECO:0000256" key="7">
    <source>
        <dbReference type="SAM" id="Phobius"/>
    </source>
</evidence>
<feature type="transmembrane region" description="Helical" evidence="7">
    <location>
        <begin position="75"/>
        <end position="102"/>
    </location>
</feature>
<comment type="subcellular location">
    <subcellularLocation>
        <location evidence="1">Membrane</location>
        <topology evidence="1">Multi-pass membrane protein</topology>
    </subcellularLocation>
</comment>
<feature type="transmembrane region" description="Helical" evidence="7">
    <location>
        <begin position="200"/>
        <end position="217"/>
    </location>
</feature>
<feature type="transmembrane region" description="Helical" evidence="7">
    <location>
        <begin position="114"/>
        <end position="133"/>
    </location>
</feature>
<feature type="transmembrane region" description="Helical" evidence="7">
    <location>
        <begin position="145"/>
        <end position="165"/>
    </location>
</feature>
<dbReference type="EMBL" id="JBBYHR010000002">
    <property type="protein sequence ID" value="MEL1243312.1"/>
    <property type="molecule type" value="Genomic_DNA"/>
</dbReference>
<comment type="caution">
    <text evidence="10">The sequence shown here is derived from an EMBL/GenBank/DDBJ whole genome shotgun (WGS) entry which is preliminary data.</text>
</comment>
<dbReference type="SUPFAM" id="SSF144091">
    <property type="entry name" value="Rhomboid-like"/>
    <property type="match status" value="1"/>
</dbReference>
<evidence type="ECO:0000256" key="2">
    <source>
        <dbReference type="ARBA" id="ARBA00009045"/>
    </source>
</evidence>
<proteinExistence type="inferred from homology"/>
<feature type="domain" description="DUF6576" evidence="9">
    <location>
        <begin position="265"/>
        <end position="295"/>
    </location>
</feature>
<dbReference type="InterPro" id="IPR035952">
    <property type="entry name" value="Rhomboid-like_sf"/>
</dbReference>
<feature type="domain" description="Peptidase S54 rhomboid" evidence="8">
    <location>
        <begin position="71"/>
        <end position="217"/>
    </location>
</feature>
<keyword evidence="11" id="KW-1185">Reference proteome</keyword>
<dbReference type="GO" id="GO:0006508">
    <property type="term" value="P:proteolysis"/>
    <property type="evidence" value="ECO:0007669"/>
    <property type="project" value="UniProtKB-KW"/>
</dbReference>
<sequence length="302" mass="34153">MSIIDDLKMEYRVGGITQRLIFWNVGLFVVPMVVFSILALFKVGFPPLQWYLPDNEDWISLSSNPANLLWKPWSLITYAFLHAGFLHLFFNMVMLFAAGRFFLTFFTQKQMFGLYMLAAVFSGLVYIVTYNTLPLLSERGPSNMVGASAAIMSVLIAVAVYSPYYNVRLLLFGNVKLWHIAAFFIVSDLIYASVENEGGHLAHLAGALFGYLYVVLLKNGTDLSKGVSGIIDFFSNLFKPRKAKPFTKVHRNTAPPASRPSVKPKDITQKQIDEILDKISKSGYDSLTKEEKEFLFRLENNK</sequence>
<evidence type="ECO:0000313" key="10">
    <source>
        <dbReference type="EMBL" id="MEL1243312.1"/>
    </source>
</evidence>
<dbReference type="EC" id="3.4.21.105" evidence="10"/>
<evidence type="ECO:0000256" key="1">
    <source>
        <dbReference type="ARBA" id="ARBA00004141"/>
    </source>
</evidence>
<evidence type="ECO:0000259" key="9">
    <source>
        <dbReference type="Pfam" id="PF20216"/>
    </source>
</evidence>
<reference evidence="10 11" key="1">
    <citation type="submission" date="2024-04" db="EMBL/GenBank/DDBJ databases">
        <title>Flavobacterium sp. DGU11 16S ribosomal RNA gene Genome sequencing and assembly.</title>
        <authorList>
            <person name="Park S."/>
        </authorList>
    </citation>
    <scope>NUCLEOTIDE SEQUENCE [LARGE SCALE GENOMIC DNA]</scope>
    <source>
        <strain evidence="10 11">DGU11</strain>
    </source>
</reference>
<dbReference type="PANTHER" id="PTHR43731">
    <property type="entry name" value="RHOMBOID PROTEASE"/>
    <property type="match status" value="1"/>
</dbReference>
<keyword evidence="4 10" id="KW-0378">Hydrolase</keyword>
<evidence type="ECO:0000256" key="6">
    <source>
        <dbReference type="ARBA" id="ARBA00023136"/>
    </source>
</evidence>
<protein>
    <submittedName>
        <fullName evidence="10">Rhomboid family intramembrane serine protease</fullName>
        <ecNumber evidence="10">3.4.21.105</ecNumber>
    </submittedName>
</protein>
<keyword evidence="5 7" id="KW-1133">Transmembrane helix</keyword>
<feature type="transmembrane region" description="Helical" evidence="7">
    <location>
        <begin position="21"/>
        <end position="41"/>
    </location>
</feature>
<dbReference type="Gene3D" id="1.20.1540.10">
    <property type="entry name" value="Rhomboid-like"/>
    <property type="match status" value="1"/>
</dbReference>
<evidence type="ECO:0000256" key="5">
    <source>
        <dbReference type="ARBA" id="ARBA00022989"/>
    </source>
</evidence>
<feature type="transmembrane region" description="Helical" evidence="7">
    <location>
        <begin position="177"/>
        <end position="194"/>
    </location>
</feature>
<dbReference type="Pfam" id="PF01694">
    <property type="entry name" value="Rhomboid"/>
    <property type="match status" value="1"/>
</dbReference>
<dbReference type="InterPro" id="IPR046483">
    <property type="entry name" value="DUF6576"/>
</dbReference>
<dbReference type="Proteomes" id="UP001464555">
    <property type="component" value="Unassembled WGS sequence"/>
</dbReference>
<dbReference type="InterPro" id="IPR050925">
    <property type="entry name" value="Rhomboid_protease_S54"/>
</dbReference>